<reference evidence="2 3" key="1">
    <citation type="journal article" date="2015" name="Fungal Genet. Biol.">
        <title>Evolution of novel wood decay mechanisms in Agaricales revealed by the genome sequences of Fistulina hepatica and Cylindrobasidium torrendii.</title>
        <authorList>
            <person name="Floudas D."/>
            <person name="Held B.W."/>
            <person name="Riley R."/>
            <person name="Nagy L.G."/>
            <person name="Koehler G."/>
            <person name="Ransdell A.S."/>
            <person name="Younus H."/>
            <person name="Chow J."/>
            <person name="Chiniquy J."/>
            <person name="Lipzen A."/>
            <person name="Tritt A."/>
            <person name="Sun H."/>
            <person name="Haridas S."/>
            <person name="LaButti K."/>
            <person name="Ohm R.A."/>
            <person name="Kues U."/>
            <person name="Blanchette R.A."/>
            <person name="Grigoriev I.V."/>
            <person name="Minto R.E."/>
            <person name="Hibbett D.S."/>
        </authorList>
    </citation>
    <scope>NUCLEOTIDE SEQUENCE [LARGE SCALE GENOMIC DNA]</scope>
    <source>
        <strain evidence="2 3">FP15055 ss-10</strain>
    </source>
</reference>
<sequence>MDMQAYRKTTTEARKHPHVETETPVFDIRPAYASTRSSDMQSAVIPDALSSTQSWQTTAYATTSEDDSSRAATPTHGYTNIPHTWPEPPPAVAEPAILPGLTMHSNEHPGPGLDVLATLDDMLARQNEQQNVDAYMRKMAKEANTGIEA</sequence>
<feature type="compositionally biased region" description="Polar residues" evidence="1">
    <location>
        <begin position="70"/>
        <end position="82"/>
    </location>
</feature>
<feature type="compositionally biased region" description="Basic and acidic residues" evidence="1">
    <location>
        <begin position="9"/>
        <end position="21"/>
    </location>
</feature>
<proteinExistence type="predicted"/>
<evidence type="ECO:0000256" key="1">
    <source>
        <dbReference type="SAM" id="MobiDB-lite"/>
    </source>
</evidence>
<feature type="region of interest" description="Disordered" evidence="1">
    <location>
        <begin position="49"/>
        <end position="92"/>
    </location>
</feature>
<dbReference type="Proteomes" id="UP000054007">
    <property type="component" value="Unassembled WGS sequence"/>
</dbReference>
<evidence type="ECO:0000313" key="2">
    <source>
        <dbReference type="EMBL" id="KIY64015.1"/>
    </source>
</evidence>
<protein>
    <submittedName>
        <fullName evidence="2">Uncharacterized protein</fullName>
    </submittedName>
</protein>
<gene>
    <name evidence="2" type="ORF">CYLTODRAFT_425588</name>
</gene>
<accession>A0A0D7B1C7</accession>
<feature type="region of interest" description="Disordered" evidence="1">
    <location>
        <begin position="1"/>
        <end position="21"/>
    </location>
</feature>
<dbReference type="AlphaFoldDB" id="A0A0D7B1C7"/>
<dbReference type="EMBL" id="KN880658">
    <property type="protein sequence ID" value="KIY64015.1"/>
    <property type="molecule type" value="Genomic_DNA"/>
</dbReference>
<evidence type="ECO:0000313" key="3">
    <source>
        <dbReference type="Proteomes" id="UP000054007"/>
    </source>
</evidence>
<name>A0A0D7B1C7_9AGAR</name>
<organism evidence="2 3">
    <name type="scientific">Cylindrobasidium torrendii FP15055 ss-10</name>
    <dbReference type="NCBI Taxonomy" id="1314674"/>
    <lineage>
        <taxon>Eukaryota</taxon>
        <taxon>Fungi</taxon>
        <taxon>Dikarya</taxon>
        <taxon>Basidiomycota</taxon>
        <taxon>Agaricomycotina</taxon>
        <taxon>Agaricomycetes</taxon>
        <taxon>Agaricomycetidae</taxon>
        <taxon>Agaricales</taxon>
        <taxon>Marasmiineae</taxon>
        <taxon>Physalacriaceae</taxon>
        <taxon>Cylindrobasidium</taxon>
    </lineage>
</organism>
<feature type="compositionally biased region" description="Polar residues" evidence="1">
    <location>
        <begin position="49"/>
        <end position="63"/>
    </location>
</feature>
<keyword evidence="3" id="KW-1185">Reference proteome</keyword>